<dbReference type="PANTHER" id="PTHR39668:SF1">
    <property type="entry name" value="T. BRUCEI SPP.-SPECIFIC PROTEIN"/>
    <property type="match status" value="1"/>
</dbReference>
<sequence>MLSKAGSAIASCQWCAFSVLRATLLAFCTLNAVCAFLFAWMMDSTTLVVFCVPAVERGWDLRIKAKACRRAGLFFIVLLLLVFFAPFWSLLRGKCRAVFCRVRFHAHQSCRKVVPREQRRLLQFKHSDSEGEELPEC</sequence>
<keyword evidence="1" id="KW-0472">Membrane</keyword>
<evidence type="ECO:0000256" key="1">
    <source>
        <dbReference type="SAM" id="Phobius"/>
    </source>
</evidence>
<accession>A0A061IYR6</accession>
<dbReference type="VEuPathDB" id="TriTrypDB:TRSC58_05096"/>
<keyword evidence="1" id="KW-1133">Transmembrane helix</keyword>
<keyword evidence="1" id="KW-0812">Transmembrane</keyword>
<proteinExistence type="predicted"/>
<evidence type="ECO:0000313" key="2">
    <source>
        <dbReference type="EMBL" id="ESL07220.1"/>
    </source>
</evidence>
<dbReference type="EMBL" id="AUPL01005096">
    <property type="protein sequence ID" value="ESL07220.1"/>
    <property type="molecule type" value="Genomic_DNA"/>
</dbReference>
<reference evidence="2 3" key="1">
    <citation type="submission" date="2013-07" db="EMBL/GenBank/DDBJ databases">
        <authorList>
            <person name="Stoco P.H."/>
            <person name="Wagner G."/>
            <person name="Gerber A."/>
            <person name="Zaha A."/>
            <person name="Thompson C."/>
            <person name="Bartholomeu D.C."/>
            <person name="Luckemeyer D.D."/>
            <person name="Bahia D."/>
            <person name="Loreto E."/>
            <person name="Prestes E.B."/>
            <person name="Lima F.M."/>
            <person name="Rodrigues-Luiz G."/>
            <person name="Vallejo G.A."/>
            <person name="Filho J.F."/>
            <person name="Monteiro K.M."/>
            <person name="Tyler K.M."/>
            <person name="de Almeida L.G."/>
            <person name="Ortiz M.F."/>
            <person name="Siervo M.A."/>
            <person name="de Moraes M.H."/>
            <person name="Cunha O.L."/>
            <person name="Mendonca-Neto R."/>
            <person name="Silva R."/>
            <person name="Teixeira S.M."/>
            <person name="Murta S.M."/>
            <person name="Sincero T.C."/>
            <person name="Mendes T.A."/>
            <person name="Urmenyi T.P."/>
            <person name="Silva V.G."/>
            <person name="da Rocha W.D."/>
            <person name="Andersson B."/>
            <person name="Romanha A.J."/>
            <person name="Steindel M."/>
            <person name="de Vasconcelos A.T."/>
            <person name="Grisard E.C."/>
        </authorList>
    </citation>
    <scope>NUCLEOTIDE SEQUENCE [LARGE SCALE GENOMIC DNA]</scope>
    <source>
        <strain evidence="2 3">SC58</strain>
    </source>
</reference>
<name>A0A061IYR6_TRYRA</name>
<gene>
    <name evidence="2" type="ORF">TRSC58_05096</name>
</gene>
<organism evidence="2 3">
    <name type="scientific">Trypanosoma rangeli SC58</name>
    <dbReference type="NCBI Taxonomy" id="429131"/>
    <lineage>
        <taxon>Eukaryota</taxon>
        <taxon>Discoba</taxon>
        <taxon>Euglenozoa</taxon>
        <taxon>Kinetoplastea</taxon>
        <taxon>Metakinetoplastina</taxon>
        <taxon>Trypanosomatida</taxon>
        <taxon>Trypanosomatidae</taxon>
        <taxon>Trypanosoma</taxon>
        <taxon>Herpetosoma</taxon>
    </lineage>
</organism>
<dbReference type="Proteomes" id="UP000031737">
    <property type="component" value="Unassembled WGS sequence"/>
</dbReference>
<dbReference type="PANTHER" id="PTHR39668">
    <property type="entry name" value="HYPOTHETICAL TRANSMEMBRANE PROTEIN L6586.03-RELATED"/>
    <property type="match status" value="1"/>
</dbReference>
<comment type="caution">
    <text evidence="2">The sequence shown here is derived from an EMBL/GenBank/DDBJ whole genome shotgun (WGS) entry which is preliminary data.</text>
</comment>
<dbReference type="AlphaFoldDB" id="A0A061IYR6"/>
<evidence type="ECO:0000313" key="3">
    <source>
        <dbReference type="Proteomes" id="UP000031737"/>
    </source>
</evidence>
<protein>
    <submittedName>
        <fullName evidence="2">Uncharacterized protein</fullName>
    </submittedName>
</protein>
<keyword evidence="3" id="KW-1185">Reference proteome</keyword>
<feature type="transmembrane region" description="Helical" evidence="1">
    <location>
        <begin position="71"/>
        <end position="91"/>
    </location>
</feature>
<dbReference type="OrthoDB" id="267606at2759"/>